<gene>
    <name evidence="1" type="ORF">NK6_8784</name>
</gene>
<accession>A0A0E4G0Z7</accession>
<dbReference type="EMBL" id="AP014685">
    <property type="protein sequence ID" value="BAR61931.1"/>
    <property type="molecule type" value="Genomic_DNA"/>
</dbReference>
<evidence type="ECO:0000313" key="1">
    <source>
        <dbReference type="EMBL" id="BAR61931.1"/>
    </source>
</evidence>
<dbReference type="AlphaFoldDB" id="A0A0E4G0Z7"/>
<sequence length="63" mass="7579">MAKQFGIRRAHTRLKQLLDTRPQLFDQSGTIKRQFREAVLKDERGVQAHRYVDDWIERLAPMR</sequence>
<name>A0A0E4G0Z7_9BRAD</name>
<evidence type="ECO:0000313" key="2">
    <source>
        <dbReference type="Proteomes" id="UP000063308"/>
    </source>
</evidence>
<organism evidence="1 2">
    <name type="scientific">Bradyrhizobium diazoefficiens</name>
    <dbReference type="NCBI Taxonomy" id="1355477"/>
    <lineage>
        <taxon>Bacteria</taxon>
        <taxon>Pseudomonadati</taxon>
        <taxon>Pseudomonadota</taxon>
        <taxon>Alphaproteobacteria</taxon>
        <taxon>Hyphomicrobiales</taxon>
        <taxon>Nitrobacteraceae</taxon>
        <taxon>Bradyrhizobium</taxon>
    </lineage>
</organism>
<reference evidence="1 2" key="1">
    <citation type="submission" date="2014-11" db="EMBL/GenBank/DDBJ databases">
        <title>Symbiosis island explosion on the genome of extra-slow-growing strains of soybean bradyrhizobia with massive insertion sequences.</title>
        <authorList>
            <person name="Iida T."/>
            <person name="Minamisawa K."/>
        </authorList>
    </citation>
    <scope>NUCLEOTIDE SEQUENCE [LARGE SCALE GENOMIC DNA]</scope>
    <source>
        <strain evidence="1 2">NK6</strain>
    </source>
</reference>
<protein>
    <submittedName>
        <fullName evidence="1">Uncharacterized protein</fullName>
    </submittedName>
</protein>
<proteinExistence type="predicted"/>
<dbReference type="Proteomes" id="UP000063308">
    <property type="component" value="Chromosome"/>
</dbReference>